<dbReference type="OrthoDB" id="19629at10239"/>
<dbReference type="KEGG" id="vg:9861537"/>
<dbReference type="RefSeq" id="YP_003969419.1">
    <property type="nucleotide sequence ID" value="NC_014636.1"/>
</dbReference>
<dbReference type="GeneID" id="9861537"/>
<gene>
    <name evidence="1" type="ORF">phiAS5_ORF0130</name>
</gene>
<evidence type="ECO:0000313" key="1">
    <source>
        <dbReference type="EMBL" id="ADM79973.1"/>
    </source>
</evidence>
<dbReference type="EMBL" id="HM452126">
    <property type="protein sequence ID" value="ADM79973.1"/>
    <property type="molecule type" value="Genomic_DNA"/>
</dbReference>
<dbReference type="Proteomes" id="UP000002236">
    <property type="component" value="Segment"/>
</dbReference>
<name>E1A2M7_9CAUD</name>
<keyword evidence="2" id="KW-1185">Reference proteome</keyword>
<organism evidence="1 2">
    <name type="scientific">Aeromonas phage phiAS5</name>
    <dbReference type="NCBI Taxonomy" id="879630"/>
    <lineage>
        <taxon>Viruses</taxon>
        <taxon>Duplodnaviria</taxon>
        <taxon>Heunggongvirae</taxon>
        <taxon>Uroviricota</taxon>
        <taxon>Caudoviricetes</taxon>
        <taxon>Pantevenvirales</taxon>
        <taxon>Straboviridae</taxon>
        <taxon>Chrysonvirus</taxon>
        <taxon>Chrysonvirus as5</taxon>
    </lineage>
</organism>
<evidence type="ECO:0000313" key="2">
    <source>
        <dbReference type="Proteomes" id="UP000002236"/>
    </source>
</evidence>
<accession>E1A2M7</accession>
<protein>
    <submittedName>
        <fullName evidence="1">Uncharacterized protein</fullName>
    </submittedName>
</protein>
<proteinExistence type="predicted"/>
<sequence length="103" mass="12235">MNSMTKNLGDIGKKITPCIKIGKMTFLREKFIKFFDMKFGEWEEHCKENNILVLSSVKNEIKKLRESLVETKEITHKTANLRLIFGYDVDLEELGERWFDEYL</sequence>
<reference evidence="1 2" key="1">
    <citation type="journal article" date="2012" name="Vet. Microbiol.">
        <title>Complete genome sequence and characterization of a broad-host range T4-like bacteriophage phiAS5 infecting Aeromonas salmonicida subsp. salmonicida.</title>
        <authorList>
            <person name="Kim J.H."/>
            <person name="Son J.S."/>
            <person name="Choi Y.J."/>
            <person name="Choresca C.H.Jr."/>
            <person name="Shin S.P."/>
            <person name="Han J.E."/>
            <person name="Jun J.W."/>
            <person name="Park S.C."/>
        </authorList>
    </citation>
    <scope>NUCLEOTIDE SEQUENCE [LARGE SCALE GENOMIC DNA]</scope>
</reference>